<feature type="domain" description="Histidine kinase/HSP90-like ATPase" evidence="8">
    <location>
        <begin position="469"/>
        <end position="563"/>
    </location>
</feature>
<dbReference type="EC" id="2.7.13.3" evidence="2"/>
<evidence type="ECO:0000256" key="7">
    <source>
        <dbReference type="ARBA" id="ARBA00022840"/>
    </source>
</evidence>
<keyword evidence="7" id="KW-0067">ATP-binding</keyword>
<dbReference type="Gene3D" id="3.30.450.20">
    <property type="entry name" value="PAS domain"/>
    <property type="match status" value="2"/>
</dbReference>
<comment type="catalytic activity">
    <reaction evidence="1">
        <text>ATP + protein L-histidine = ADP + protein N-phospho-L-histidine.</text>
        <dbReference type="EC" id="2.7.13.3"/>
    </reaction>
</comment>
<evidence type="ECO:0000256" key="1">
    <source>
        <dbReference type="ARBA" id="ARBA00000085"/>
    </source>
</evidence>
<keyword evidence="11" id="KW-1185">Reference proteome</keyword>
<feature type="domain" description="Signal transduction histidine kinase subgroup 2 dimerisation and phosphoacceptor" evidence="9">
    <location>
        <begin position="370"/>
        <end position="442"/>
    </location>
</feature>
<evidence type="ECO:0000256" key="3">
    <source>
        <dbReference type="ARBA" id="ARBA00022553"/>
    </source>
</evidence>
<dbReference type="EMBL" id="FWFS01000001">
    <property type="protein sequence ID" value="SLN14307.1"/>
    <property type="molecule type" value="Genomic_DNA"/>
</dbReference>
<evidence type="ECO:0000313" key="10">
    <source>
        <dbReference type="EMBL" id="SLN14307.1"/>
    </source>
</evidence>
<sequence length="583" mass="63353">MLRAFFDGLAFRVAALLALALFPIGLIALSLTHQVSEEVDRSFESSLLALTAQAAAGEEAMIRQGLGALSALSVALDGIDTRADDCSQIFTDFALSNPQFTFAGYINADGIVACGSKGVGTDLSQGVSYPAMKAEPDRRIDVSLEAPISGTSVILLSEPVYAIDGGFNGLITLSLPHKRIFQTLENLSIDAPVDLVTFNDKGQVISSEGGLDSVDDALPIGRNLIDFVGKPRTAFSGVTVDGRSRVFAVVPIVADRLYALGSWRPDEGVLDNPLPDVSPLLFPIVMWFVSLAVAYFAVDRLVIKHIRALRLEMVDFMRHRKIINSTMGTRMLARELRDIDNTWHELAETVVRDEAELEGTIHDKTVLLKEVHHRVKNNLQLIASIVNMKIRKARSPEAKVALREVQTRVMSIATVHRALYETSTEGRVRADELLKTIVDKSIEATLPKGVDVDFSFKYDQVVLYPDQAVPLSLLAAEAVTNALKYFGSEADENPCLEVHLEKVDEGNATFSVHNSKGIPVTPVELARGTGLGAALISGFASQMRGSSEVFDEEDEYRVHITFPIFDFDSGPASDVINRASAGG</sequence>
<keyword evidence="4 10" id="KW-0808">Transferase</keyword>
<keyword evidence="3" id="KW-0597">Phosphoprotein</keyword>
<dbReference type="InterPro" id="IPR036890">
    <property type="entry name" value="HATPase_C_sf"/>
</dbReference>
<name>A0A1Y5RCN2_9RHOB</name>
<accession>A0A1Y5RCN2</accession>
<evidence type="ECO:0000256" key="5">
    <source>
        <dbReference type="ARBA" id="ARBA00022741"/>
    </source>
</evidence>
<evidence type="ECO:0000256" key="2">
    <source>
        <dbReference type="ARBA" id="ARBA00012438"/>
    </source>
</evidence>
<evidence type="ECO:0000259" key="9">
    <source>
        <dbReference type="Pfam" id="PF07568"/>
    </source>
</evidence>
<dbReference type="Proteomes" id="UP000193862">
    <property type="component" value="Unassembled WGS sequence"/>
</dbReference>
<dbReference type="SUPFAM" id="SSF55874">
    <property type="entry name" value="ATPase domain of HSP90 chaperone/DNA topoisomerase II/histidine kinase"/>
    <property type="match status" value="1"/>
</dbReference>
<dbReference type="InterPro" id="IPR011495">
    <property type="entry name" value="Sig_transdc_His_kin_sub2_dim/P"/>
</dbReference>
<dbReference type="Gene3D" id="3.30.565.10">
    <property type="entry name" value="Histidine kinase-like ATPase, C-terminal domain"/>
    <property type="match status" value="1"/>
</dbReference>
<evidence type="ECO:0000259" key="8">
    <source>
        <dbReference type="Pfam" id="PF02518"/>
    </source>
</evidence>
<dbReference type="PANTHER" id="PTHR41523">
    <property type="entry name" value="TWO-COMPONENT SYSTEM SENSOR PROTEIN"/>
    <property type="match status" value="1"/>
</dbReference>
<dbReference type="RefSeq" id="WP_085834973.1">
    <property type="nucleotide sequence ID" value="NZ_FWFS01000001.1"/>
</dbReference>
<reference evidence="10 11" key="1">
    <citation type="submission" date="2017-03" db="EMBL/GenBank/DDBJ databases">
        <authorList>
            <person name="Afonso C.L."/>
            <person name="Miller P.J."/>
            <person name="Scott M.A."/>
            <person name="Spackman E."/>
            <person name="Goraichik I."/>
            <person name="Dimitrov K.M."/>
            <person name="Suarez D.L."/>
            <person name="Swayne D.E."/>
        </authorList>
    </citation>
    <scope>NUCLEOTIDE SEQUENCE [LARGE SCALE GENOMIC DNA]</scope>
    <source>
        <strain evidence="10 11">CECT 8620</strain>
    </source>
</reference>
<protein>
    <recommendedName>
        <fullName evidence="2">histidine kinase</fullName>
        <ecNumber evidence="2">2.7.13.3</ecNumber>
    </recommendedName>
</protein>
<dbReference type="Pfam" id="PF07568">
    <property type="entry name" value="HisKA_2"/>
    <property type="match status" value="1"/>
</dbReference>
<dbReference type="GO" id="GO:0005524">
    <property type="term" value="F:ATP binding"/>
    <property type="evidence" value="ECO:0007669"/>
    <property type="project" value="UniProtKB-KW"/>
</dbReference>
<dbReference type="PANTHER" id="PTHR41523:SF8">
    <property type="entry name" value="ETHYLENE RESPONSE SENSOR PROTEIN"/>
    <property type="match status" value="1"/>
</dbReference>
<keyword evidence="6 10" id="KW-0418">Kinase</keyword>
<dbReference type="InterPro" id="IPR003594">
    <property type="entry name" value="HATPase_dom"/>
</dbReference>
<dbReference type="GO" id="GO:0004673">
    <property type="term" value="F:protein histidine kinase activity"/>
    <property type="evidence" value="ECO:0007669"/>
    <property type="project" value="UniProtKB-EC"/>
</dbReference>
<evidence type="ECO:0000313" key="11">
    <source>
        <dbReference type="Proteomes" id="UP000193862"/>
    </source>
</evidence>
<gene>
    <name evidence="10" type="primary">pdtaS_1</name>
    <name evidence="10" type="ORF">AQS8620_00224</name>
</gene>
<evidence type="ECO:0000256" key="4">
    <source>
        <dbReference type="ARBA" id="ARBA00022679"/>
    </source>
</evidence>
<proteinExistence type="predicted"/>
<keyword evidence="5" id="KW-0547">Nucleotide-binding</keyword>
<organism evidence="10 11">
    <name type="scientific">Aquimixticola soesokkakensis</name>
    <dbReference type="NCBI Taxonomy" id="1519096"/>
    <lineage>
        <taxon>Bacteria</taxon>
        <taxon>Pseudomonadati</taxon>
        <taxon>Pseudomonadota</taxon>
        <taxon>Alphaproteobacteria</taxon>
        <taxon>Rhodobacterales</taxon>
        <taxon>Paracoccaceae</taxon>
        <taxon>Aquimixticola</taxon>
    </lineage>
</organism>
<dbReference type="OrthoDB" id="9767435at2"/>
<evidence type="ECO:0000256" key="6">
    <source>
        <dbReference type="ARBA" id="ARBA00022777"/>
    </source>
</evidence>
<dbReference type="Pfam" id="PF02518">
    <property type="entry name" value="HATPase_c"/>
    <property type="match status" value="1"/>
</dbReference>
<dbReference type="AlphaFoldDB" id="A0A1Y5RCN2"/>